<dbReference type="InterPro" id="IPR013328">
    <property type="entry name" value="6PGD_dom2"/>
</dbReference>
<dbReference type="Pfam" id="PF02737">
    <property type="entry name" value="3HCDH_N"/>
    <property type="match status" value="2"/>
</dbReference>
<accession>A0A9W6KMK2</accession>
<dbReference type="InterPro" id="IPR036291">
    <property type="entry name" value="NAD(P)-bd_dom_sf"/>
</dbReference>
<dbReference type="AlphaFoldDB" id="A0A9W6KMK2"/>
<proteinExistence type="inferred from homology"/>
<sequence>MQTVAVIGAGTVGAALAARFAESGLQVIAVDPDPGPLGRLAFATAAAPGRVRCTVDLNQVAPAELVVEAVPERFAVKASVLRTAHALCPPATVFATTTTALPLARLALAGGRPARTLGLHPVGPVLELAAGPQTGPEALALVRAVAERIGAALLPAPARPGLITGALTMAYLNSALTMLDQGYADRDAIDTAMMLGCGLPMGPLAQLDAMGPQVALDTLRELYAQTSDDRYAPPPLLSELVAAGRGLHRQERPDIAERPDGPHARGPVGVLGSGVMAAGIAEVCARAGHPTVIVARTEVRAKEAIAAVERSLEHSVRKGKLTRAALAEIAGRLSGAAGPAALAQCGLVIEAVAEDAAVKREQFRMLDRVCAPGTVLATSTSSLAVAECAAATGRPQDVIGLHFFNPARVMRLVEVASTPLTSEATRRAALAFCAGVGKHAVPVPDRTGFIVNALLLPYLNHAVGLLESGCTSADALDAAVRDGLGWPMGPIELLDVIGLDVALAIQERLHEGLGGAHLAPAATLRALATAGHLGRKTGQGFRRHD</sequence>
<evidence type="ECO:0000313" key="7">
    <source>
        <dbReference type="Proteomes" id="UP001143480"/>
    </source>
</evidence>
<dbReference type="Proteomes" id="UP001143480">
    <property type="component" value="Unassembled WGS sequence"/>
</dbReference>
<evidence type="ECO:0000256" key="3">
    <source>
        <dbReference type="ARBA" id="ARBA00023002"/>
    </source>
</evidence>
<dbReference type="Gene3D" id="1.10.1040.10">
    <property type="entry name" value="N-(1-d-carboxylethyl)-l-norvaline Dehydrogenase, domain 2"/>
    <property type="match status" value="2"/>
</dbReference>
<dbReference type="Gene3D" id="3.40.50.720">
    <property type="entry name" value="NAD(P)-binding Rossmann-like Domain"/>
    <property type="match status" value="2"/>
</dbReference>
<evidence type="ECO:0000256" key="2">
    <source>
        <dbReference type="ARBA" id="ARBA00009463"/>
    </source>
</evidence>
<feature type="domain" description="3-hydroxyacyl-CoA dehydrogenase NAD binding" evidence="5">
    <location>
        <begin position="3"/>
        <end position="150"/>
    </location>
</feature>
<protein>
    <submittedName>
        <fullName evidence="6">Oxidoreductase</fullName>
    </submittedName>
</protein>
<organism evidence="6 7">
    <name type="scientific">Dactylosporangium matsuzakiense</name>
    <dbReference type="NCBI Taxonomy" id="53360"/>
    <lineage>
        <taxon>Bacteria</taxon>
        <taxon>Bacillati</taxon>
        <taxon>Actinomycetota</taxon>
        <taxon>Actinomycetes</taxon>
        <taxon>Micromonosporales</taxon>
        <taxon>Micromonosporaceae</taxon>
        <taxon>Dactylosporangium</taxon>
    </lineage>
</organism>
<dbReference type="RefSeq" id="WP_261962871.1">
    <property type="nucleotide sequence ID" value="NZ_BAAAXA010000003.1"/>
</dbReference>
<feature type="domain" description="3-hydroxyacyl-CoA dehydrogenase C-terminal" evidence="4">
    <location>
        <begin position="448"/>
        <end position="542"/>
    </location>
</feature>
<dbReference type="SUPFAM" id="SSF51735">
    <property type="entry name" value="NAD(P)-binding Rossmann-fold domains"/>
    <property type="match status" value="2"/>
</dbReference>
<reference evidence="6" key="2">
    <citation type="submission" date="2023-01" db="EMBL/GenBank/DDBJ databases">
        <authorList>
            <person name="Sun Q."/>
            <person name="Evtushenko L."/>
        </authorList>
    </citation>
    <scope>NUCLEOTIDE SEQUENCE</scope>
    <source>
        <strain evidence="6">VKM Ac-1321</strain>
    </source>
</reference>
<dbReference type="SUPFAM" id="SSF48179">
    <property type="entry name" value="6-phosphogluconate dehydrogenase C-terminal domain-like"/>
    <property type="match status" value="2"/>
</dbReference>
<name>A0A9W6KMK2_9ACTN</name>
<dbReference type="InterPro" id="IPR006108">
    <property type="entry name" value="3HC_DH_C"/>
</dbReference>
<reference evidence="6" key="1">
    <citation type="journal article" date="2014" name="Int. J. Syst. Evol. Microbiol.">
        <title>Complete genome sequence of Corynebacterium casei LMG S-19264T (=DSM 44701T), isolated from a smear-ripened cheese.</title>
        <authorList>
            <consortium name="US DOE Joint Genome Institute (JGI-PGF)"/>
            <person name="Walter F."/>
            <person name="Albersmeier A."/>
            <person name="Kalinowski J."/>
            <person name="Ruckert C."/>
        </authorList>
    </citation>
    <scope>NUCLEOTIDE SEQUENCE</scope>
    <source>
        <strain evidence="6">VKM Ac-1321</strain>
    </source>
</reference>
<dbReference type="GO" id="GO:0070403">
    <property type="term" value="F:NAD+ binding"/>
    <property type="evidence" value="ECO:0007669"/>
    <property type="project" value="InterPro"/>
</dbReference>
<dbReference type="InterPro" id="IPR006176">
    <property type="entry name" value="3-OHacyl-CoA_DH_NAD-bd"/>
</dbReference>
<feature type="domain" description="3-hydroxyacyl-CoA dehydrogenase NAD binding" evidence="5">
    <location>
        <begin position="268"/>
        <end position="445"/>
    </location>
</feature>
<feature type="domain" description="3-hydroxyacyl-CoA dehydrogenase C-terminal" evidence="4">
    <location>
        <begin position="162"/>
        <end position="245"/>
    </location>
</feature>
<evidence type="ECO:0000259" key="4">
    <source>
        <dbReference type="Pfam" id="PF00725"/>
    </source>
</evidence>
<keyword evidence="7" id="KW-1185">Reference proteome</keyword>
<dbReference type="PANTHER" id="PTHR48075:SF9">
    <property type="entry name" value="3-HYDROXYBUTYRYL-COA DEHYDROGENASE"/>
    <property type="match status" value="1"/>
</dbReference>
<comment type="caution">
    <text evidence="6">The sequence shown here is derived from an EMBL/GenBank/DDBJ whole genome shotgun (WGS) entry which is preliminary data.</text>
</comment>
<comment type="similarity">
    <text evidence="2">Belongs to the 3-hydroxyacyl-CoA dehydrogenase family.</text>
</comment>
<dbReference type="GO" id="GO:0008691">
    <property type="term" value="F:3-hydroxybutyryl-CoA dehydrogenase activity"/>
    <property type="evidence" value="ECO:0007669"/>
    <property type="project" value="TreeGrafter"/>
</dbReference>
<dbReference type="Pfam" id="PF00725">
    <property type="entry name" value="3HCDH"/>
    <property type="match status" value="2"/>
</dbReference>
<evidence type="ECO:0000259" key="5">
    <source>
        <dbReference type="Pfam" id="PF02737"/>
    </source>
</evidence>
<dbReference type="PANTHER" id="PTHR48075">
    <property type="entry name" value="3-HYDROXYACYL-COA DEHYDROGENASE FAMILY PROTEIN"/>
    <property type="match status" value="1"/>
</dbReference>
<dbReference type="GO" id="GO:0006635">
    <property type="term" value="P:fatty acid beta-oxidation"/>
    <property type="evidence" value="ECO:0007669"/>
    <property type="project" value="TreeGrafter"/>
</dbReference>
<evidence type="ECO:0000313" key="6">
    <source>
        <dbReference type="EMBL" id="GLL02945.1"/>
    </source>
</evidence>
<evidence type="ECO:0000256" key="1">
    <source>
        <dbReference type="ARBA" id="ARBA00005086"/>
    </source>
</evidence>
<dbReference type="EMBL" id="BSFP01000027">
    <property type="protein sequence ID" value="GLL02945.1"/>
    <property type="molecule type" value="Genomic_DNA"/>
</dbReference>
<keyword evidence="3" id="KW-0560">Oxidoreductase</keyword>
<comment type="pathway">
    <text evidence="1">Lipid metabolism; butanoate metabolism.</text>
</comment>
<gene>
    <name evidence="6" type="ORF">GCM10017581_046870</name>
</gene>
<dbReference type="InterPro" id="IPR008927">
    <property type="entry name" value="6-PGluconate_DH-like_C_sf"/>
</dbReference>
<dbReference type="FunFam" id="3.40.50.720:FF:000009">
    <property type="entry name" value="Fatty oxidation complex, alpha subunit"/>
    <property type="match status" value="1"/>
</dbReference>